<dbReference type="EMBL" id="LGSR01000002">
    <property type="protein sequence ID" value="KOS23167.1"/>
    <property type="molecule type" value="Genomic_DNA"/>
</dbReference>
<dbReference type="InterPro" id="IPR016166">
    <property type="entry name" value="FAD-bd_PCMH"/>
</dbReference>
<keyword evidence="2" id="KW-0285">Flavoprotein</keyword>
<dbReference type="GO" id="GO:0016491">
    <property type="term" value="F:oxidoreductase activity"/>
    <property type="evidence" value="ECO:0007669"/>
    <property type="project" value="UniProtKB-KW"/>
</dbReference>
<evidence type="ECO:0000256" key="2">
    <source>
        <dbReference type="ARBA" id="ARBA00022630"/>
    </source>
</evidence>
<dbReference type="AlphaFoldDB" id="A0A0M8N4Q5"/>
<dbReference type="STRING" id="150374.A0A0M8N4Q5"/>
<protein>
    <submittedName>
        <fullName evidence="6">6-hydroxy-D-nicotine oxidase</fullName>
    </submittedName>
</protein>
<proteinExistence type="inferred from homology"/>
<dbReference type="GO" id="GO:0071949">
    <property type="term" value="F:FAD binding"/>
    <property type="evidence" value="ECO:0007669"/>
    <property type="project" value="InterPro"/>
</dbReference>
<dbReference type="InterPro" id="IPR016169">
    <property type="entry name" value="FAD-bd_PCMH_sub2"/>
</dbReference>
<dbReference type="Gene3D" id="3.30.465.10">
    <property type="match status" value="1"/>
</dbReference>
<keyword evidence="4" id="KW-0560">Oxidoreductase</keyword>
<dbReference type="InterPro" id="IPR036318">
    <property type="entry name" value="FAD-bd_PCMH-like_sf"/>
</dbReference>
<comment type="similarity">
    <text evidence="1">Belongs to the oxygen-dependent FAD-linked oxidoreductase family.</text>
</comment>
<sequence>MQMIRAYQSPHYNGPAVKLGAGVTGGDASLFASQQGYRIVAGSCPTVGLVGGYTQGGGHSFLSGVYGFGADNVLEWEVVLASGEHLVATPTQHEELYWALSGGGGGTFGVVVSMTVRVFPEGQSAVASLSFGVSTAGSEDNFWNAVEGFFLEAQTLVDRHGVVFDFGISKDTLAVLGMIAPGLDDKALASLMQPMMNTLTRRGISRQATNLAVKAGSSYYDLWATTTAPLRLRSNGIPIEHGQQ</sequence>
<gene>
    <name evidence="6" type="ORF">ESCO_004015</name>
</gene>
<keyword evidence="3" id="KW-0274">FAD</keyword>
<comment type="caution">
    <text evidence="6">The sequence shown here is derived from an EMBL/GenBank/DDBJ whole genome shotgun (WGS) entry which is preliminary data.</text>
</comment>
<evidence type="ECO:0000256" key="3">
    <source>
        <dbReference type="ARBA" id="ARBA00022827"/>
    </source>
</evidence>
<dbReference type="Proteomes" id="UP000053831">
    <property type="component" value="Unassembled WGS sequence"/>
</dbReference>
<name>A0A0M8N4Q5_ESCWE</name>
<dbReference type="OrthoDB" id="9983560at2759"/>
<evidence type="ECO:0000313" key="6">
    <source>
        <dbReference type="EMBL" id="KOS23167.1"/>
    </source>
</evidence>
<accession>A0A0M8N4Q5</accession>
<evidence type="ECO:0000313" key="7">
    <source>
        <dbReference type="Proteomes" id="UP000053831"/>
    </source>
</evidence>
<keyword evidence="7" id="KW-1185">Reference proteome</keyword>
<evidence type="ECO:0000259" key="5">
    <source>
        <dbReference type="PROSITE" id="PS51387"/>
    </source>
</evidence>
<dbReference type="PROSITE" id="PS51387">
    <property type="entry name" value="FAD_PCMH"/>
    <property type="match status" value="1"/>
</dbReference>
<organism evidence="6 7">
    <name type="scientific">Escovopsis weberi</name>
    <dbReference type="NCBI Taxonomy" id="150374"/>
    <lineage>
        <taxon>Eukaryota</taxon>
        <taxon>Fungi</taxon>
        <taxon>Dikarya</taxon>
        <taxon>Ascomycota</taxon>
        <taxon>Pezizomycotina</taxon>
        <taxon>Sordariomycetes</taxon>
        <taxon>Hypocreomycetidae</taxon>
        <taxon>Hypocreales</taxon>
        <taxon>Hypocreaceae</taxon>
        <taxon>Escovopsis</taxon>
    </lineage>
</organism>
<dbReference type="Pfam" id="PF01565">
    <property type="entry name" value="FAD_binding_4"/>
    <property type="match status" value="1"/>
</dbReference>
<evidence type="ECO:0000256" key="1">
    <source>
        <dbReference type="ARBA" id="ARBA00005466"/>
    </source>
</evidence>
<feature type="domain" description="FAD-binding PCMH-type" evidence="5">
    <location>
        <begin position="1"/>
        <end position="121"/>
    </location>
</feature>
<reference evidence="6 7" key="1">
    <citation type="submission" date="2015-07" db="EMBL/GenBank/DDBJ databases">
        <title>The genome of the fungus Escovopsis weberi, a specialized disease agent of ant agriculture.</title>
        <authorList>
            <person name="de Man T.J."/>
            <person name="Stajich J.E."/>
            <person name="Kubicek C.P."/>
            <person name="Chenthamara K."/>
            <person name="Atanasova L."/>
            <person name="Druzhinina I.S."/>
            <person name="Birnbaum S."/>
            <person name="Barribeau S.M."/>
            <person name="Teiling C."/>
            <person name="Suen G."/>
            <person name="Currie C."/>
            <person name="Gerardo N.M."/>
        </authorList>
    </citation>
    <scope>NUCLEOTIDE SEQUENCE [LARGE SCALE GENOMIC DNA]</scope>
</reference>
<dbReference type="PANTHER" id="PTHR42973">
    <property type="entry name" value="BINDING OXIDOREDUCTASE, PUTATIVE (AFU_ORTHOLOGUE AFUA_1G17690)-RELATED"/>
    <property type="match status" value="1"/>
</dbReference>
<dbReference type="InterPro" id="IPR006094">
    <property type="entry name" value="Oxid_FAD_bind_N"/>
</dbReference>
<evidence type="ECO:0000256" key="4">
    <source>
        <dbReference type="ARBA" id="ARBA00023002"/>
    </source>
</evidence>
<dbReference type="PANTHER" id="PTHR42973:SF13">
    <property type="entry name" value="FAD-BINDING PCMH-TYPE DOMAIN-CONTAINING PROTEIN"/>
    <property type="match status" value="1"/>
</dbReference>
<dbReference type="SUPFAM" id="SSF56176">
    <property type="entry name" value="FAD-binding/transporter-associated domain-like"/>
    <property type="match status" value="1"/>
</dbReference>
<dbReference type="InterPro" id="IPR050416">
    <property type="entry name" value="FAD-linked_Oxidoreductase"/>
</dbReference>